<evidence type="ECO:0008006" key="3">
    <source>
        <dbReference type="Google" id="ProtNLM"/>
    </source>
</evidence>
<reference evidence="1 2" key="1">
    <citation type="journal article" date="2018" name="Microbiome">
        <title>Fine metagenomic profile of the Mediterranean stratified and mixed water columns revealed by assembly and recruitment.</title>
        <authorList>
            <person name="Haro-Moreno J.M."/>
            <person name="Lopez-Perez M."/>
            <person name="De La Torre J.R."/>
            <person name="Picazo A."/>
            <person name="Camacho A."/>
            <person name="Rodriguez-Valera F."/>
        </authorList>
    </citation>
    <scope>NUCLEOTIDE SEQUENCE [LARGE SCALE GENOMIC DNA]</scope>
    <source>
        <strain evidence="1">MED-G55</strain>
    </source>
</reference>
<dbReference type="AlphaFoldDB" id="A0A368E3B2"/>
<dbReference type="Gene3D" id="3.30.160.150">
    <property type="entry name" value="Lipoprotein like domain"/>
    <property type="match status" value="1"/>
</dbReference>
<gene>
    <name evidence="1" type="ORF">DBW69_00125</name>
</gene>
<evidence type="ECO:0000313" key="2">
    <source>
        <dbReference type="Proteomes" id="UP000252132"/>
    </source>
</evidence>
<evidence type="ECO:0000313" key="1">
    <source>
        <dbReference type="EMBL" id="RCL78384.1"/>
    </source>
</evidence>
<protein>
    <recommendedName>
        <fullName evidence="3">LPS-assembly lipoprotein</fullName>
    </recommendedName>
</protein>
<name>A0A368E3B2_9PROT</name>
<accession>A0A368E3B2</accession>
<comment type="caution">
    <text evidence="1">The sequence shown here is derived from an EMBL/GenBank/DDBJ whole genome shotgun (WGS) entry which is preliminary data.</text>
</comment>
<organism evidence="1 2">
    <name type="scientific">PS1 clade bacterium</name>
    <dbReference type="NCBI Taxonomy" id="2175152"/>
    <lineage>
        <taxon>Bacteria</taxon>
        <taxon>Pseudomonadati</taxon>
        <taxon>Pseudomonadota</taxon>
        <taxon>Alphaproteobacteria</taxon>
        <taxon>PS1 clade</taxon>
    </lineage>
</organism>
<sequence length="203" mass="22287">MNGSSKQSLIKILGNSFLFPEKLLILLFRRAHKYTRTILILCAINLSGFGLSGCGFEPLYAERSVPGLSALFSKIQIQQPGNTPDNDLSRAVYKALAKTLRSEGKPSYRLDVIAEGNKVGVLMDNNSREARTRFMLKARYSLYDIAKGAYVTSGTASASTSFNVDLSEYANLVALESAQSRTAKAVAEKILLKLSSWQKPRAQ</sequence>
<dbReference type="Proteomes" id="UP000252132">
    <property type="component" value="Unassembled WGS sequence"/>
</dbReference>
<dbReference type="EMBL" id="QOQF01000001">
    <property type="protein sequence ID" value="RCL78384.1"/>
    <property type="molecule type" value="Genomic_DNA"/>
</dbReference>
<proteinExistence type="predicted"/>